<evidence type="ECO:0000313" key="2">
    <source>
        <dbReference type="EMBL" id="CEM60860.1"/>
    </source>
</evidence>
<name>A0A0B7GV58_TREPH</name>
<evidence type="ECO:0000313" key="3">
    <source>
        <dbReference type="Proteomes" id="UP000042527"/>
    </source>
</evidence>
<organism evidence="2 3">
    <name type="scientific">Treponema phagedenis</name>
    <dbReference type="NCBI Taxonomy" id="162"/>
    <lineage>
        <taxon>Bacteria</taxon>
        <taxon>Pseudomonadati</taxon>
        <taxon>Spirochaetota</taxon>
        <taxon>Spirochaetia</taxon>
        <taxon>Spirochaetales</taxon>
        <taxon>Treponemataceae</taxon>
        <taxon>Treponema</taxon>
    </lineage>
</organism>
<keyword evidence="1" id="KW-0472">Membrane</keyword>
<protein>
    <recommendedName>
        <fullName evidence="4">Extracellular solute-binding protein</fullName>
    </recommendedName>
</protein>
<dbReference type="SUPFAM" id="SSF53850">
    <property type="entry name" value="Periplasmic binding protein-like II"/>
    <property type="match status" value="1"/>
</dbReference>
<dbReference type="Proteomes" id="UP000042527">
    <property type="component" value="Unassembled WGS sequence"/>
</dbReference>
<keyword evidence="1" id="KW-0812">Transmembrane</keyword>
<accession>A0A0B7GV58</accession>
<keyword evidence="1" id="KW-1133">Transmembrane helix</keyword>
<dbReference type="AlphaFoldDB" id="A0A0B7GV58"/>
<evidence type="ECO:0008006" key="4">
    <source>
        <dbReference type="Google" id="ProtNLM"/>
    </source>
</evidence>
<reference evidence="3" key="1">
    <citation type="submission" date="2015-01" db="EMBL/GenBank/DDBJ databases">
        <authorList>
            <person name="Manzoor Shahid"/>
            <person name="Zubair Saima"/>
        </authorList>
    </citation>
    <scope>NUCLEOTIDE SEQUENCE [LARGE SCALE GENOMIC DNA]</scope>
    <source>
        <strain evidence="3">V1</strain>
    </source>
</reference>
<keyword evidence="3" id="KW-1185">Reference proteome</keyword>
<sequence>MFWICFIRFSTRYFFSCWIKKKERDILVCMNRKKIIVITSILLAITVITFFMVIKKITDKPFVIAYYNVPEKVQSAVQASVQACFQDDRLTVKYVQLDKSRELQEQLTKNKKISIIITQNSKALADSYTQLKSLDKELFNAFPSTFQNIYFPQENETEPLFLPLALNPLALLCYQPMFNQLTTKHPENVQAWENMLGELKAKVDYPLIVAGTNDTNLFYMIDSVMAAQGDTLKEFTTEFTAPFDLHAYCPPPLQRALKTLVNWRKKGYLHPEWFRLQDMDISIFMQTKHTAMVCMDLADLEELDSNTLADFETSSVPLSFELIKRNYPTELFVIAEMQQSLPQTEKLLAFFAANETQTDFAKNASLAPASLAAQTVDARASSARYRVASANLALPSLKEAVCKTESEKSQLASQIRDYIAVNGVGYDWMSE</sequence>
<proteinExistence type="predicted"/>
<feature type="transmembrane region" description="Helical" evidence="1">
    <location>
        <begin position="35"/>
        <end position="54"/>
    </location>
</feature>
<dbReference type="Gene3D" id="3.40.190.10">
    <property type="entry name" value="Periplasmic binding protein-like II"/>
    <property type="match status" value="1"/>
</dbReference>
<dbReference type="EMBL" id="CDNC01000003">
    <property type="protein sequence ID" value="CEM60860.1"/>
    <property type="molecule type" value="Genomic_DNA"/>
</dbReference>
<evidence type="ECO:0000256" key="1">
    <source>
        <dbReference type="SAM" id="Phobius"/>
    </source>
</evidence>
<gene>
    <name evidence="2" type="ORF">TPHV1_110086</name>
</gene>